<keyword evidence="6" id="KW-0456">Lyase</keyword>
<comment type="similarity">
    <text evidence="3">Belongs to the serine/threonine dehydratase family.</text>
</comment>
<reference evidence="10" key="2">
    <citation type="journal article" date="2021" name="PeerJ">
        <title>Extensive microbial diversity within the chicken gut microbiome revealed by metagenomics and culture.</title>
        <authorList>
            <person name="Gilroy R."/>
            <person name="Ravi A."/>
            <person name="Getino M."/>
            <person name="Pursley I."/>
            <person name="Horton D.L."/>
            <person name="Alikhan N.F."/>
            <person name="Baker D."/>
            <person name="Gharbi K."/>
            <person name="Hall N."/>
            <person name="Watson M."/>
            <person name="Adriaenssens E.M."/>
            <person name="Foster-Nyarko E."/>
            <person name="Jarju S."/>
            <person name="Secka A."/>
            <person name="Antonio M."/>
            <person name="Oren A."/>
            <person name="Chaudhuri R.R."/>
            <person name="La Ragione R."/>
            <person name="Hildebrand F."/>
            <person name="Pallen M.J."/>
        </authorList>
    </citation>
    <scope>NUCLEOTIDE SEQUENCE</scope>
    <source>
        <strain evidence="10">ChiHile30-977</strain>
    </source>
</reference>
<dbReference type="PROSITE" id="PS00165">
    <property type="entry name" value="DEHYDRATASE_SER_THR"/>
    <property type="match status" value="1"/>
</dbReference>
<evidence type="ECO:0000256" key="2">
    <source>
        <dbReference type="ARBA" id="ARBA00001933"/>
    </source>
</evidence>
<comment type="catalytic activity">
    <reaction evidence="1">
        <text>L-threonine = 2-oxobutanoate + NH4(+)</text>
        <dbReference type="Rhea" id="RHEA:22108"/>
        <dbReference type="ChEBI" id="CHEBI:16763"/>
        <dbReference type="ChEBI" id="CHEBI:28938"/>
        <dbReference type="ChEBI" id="CHEBI:57926"/>
        <dbReference type="EC" id="4.3.1.19"/>
    </reaction>
</comment>
<dbReference type="GO" id="GO:0006565">
    <property type="term" value="P:L-serine catabolic process"/>
    <property type="evidence" value="ECO:0007669"/>
    <property type="project" value="TreeGrafter"/>
</dbReference>
<organism evidence="10 11">
    <name type="scientific">Candidatus Avichristensenella intestinipullorum</name>
    <dbReference type="NCBI Taxonomy" id="2840693"/>
    <lineage>
        <taxon>Bacteria</taxon>
        <taxon>Bacillati</taxon>
        <taxon>Bacillota</taxon>
        <taxon>Clostridia</taxon>
        <taxon>Candidatus Avichristensenella</taxon>
    </lineage>
</organism>
<dbReference type="GO" id="GO:0003941">
    <property type="term" value="F:L-serine ammonia-lyase activity"/>
    <property type="evidence" value="ECO:0007669"/>
    <property type="project" value="TreeGrafter"/>
</dbReference>
<dbReference type="GO" id="GO:0004794">
    <property type="term" value="F:threonine deaminase activity"/>
    <property type="evidence" value="ECO:0007669"/>
    <property type="project" value="UniProtKB-EC"/>
</dbReference>
<dbReference type="GO" id="GO:0016846">
    <property type="term" value="F:carbon-sulfur lyase activity"/>
    <property type="evidence" value="ECO:0007669"/>
    <property type="project" value="UniProtKB-ARBA"/>
</dbReference>
<evidence type="ECO:0000256" key="5">
    <source>
        <dbReference type="ARBA" id="ARBA00022898"/>
    </source>
</evidence>
<dbReference type="GO" id="GO:0006567">
    <property type="term" value="P:L-threonine catabolic process"/>
    <property type="evidence" value="ECO:0007669"/>
    <property type="project" value="TreeGrafter"/>
</dbReference>
<dbReference type="InterPro" id="IPR036052">
    <property type="entry name" value="TrpB-like_PALP_sf"/>
</dbReference>
<reference evidence="10" key="1">
    <citation type="submission" date="2020-10" db="EMBL/GenBank/DDBJ databases">
        <authorList>
            <person name="Gilroy R."/>
        </authorList>
    </citation>
    <scope>NUCLEOTIDE SEQUENCE</scope>
    <source>
        <strain evidence="10">ChiHile30-977</strain>
    </source>
</reference>
<feature type="domain" description="Tryptophan synthase beta chain-like PALP" evidence="9">
    <location>
        <begin position="19"/>
        <end position="303"/>
    </location>
</feature>
<evidence type="ECO:0000313" key="10">
    <source>
        <dbReference type="EMBL" id="HIQ62581.1"/>
    </source>
</evidence>
<dbReference type="FunFam" id="3.40.50.1100:FF:000005">
    <property type="entry name" value="Threonine dehydratase catabolic"/>
    <property type="match status" value="1"/>
</dbReference>
<dbReference type="Proteomes" id="UP000886819">
    <property type="component" value="Unassembled WGS sequence"/>
</dbReference>
<dbReference type="InterPro" id="IPR050147">
    <property type="entry name" value="Ser/Thr_Dehydratase"/>
</dbReference>
<dbReference type="PANTHER" id="PTHR48078:SF6">
    <property type="entry name" value="L-THREONINE DEHYDRATASE CATABOLIC TDCB"/>
    <property type="match status" value="1"/>
</dbReference>
<dbReference type="GO" id="GO:0009097">
    <property type="term" value="P:isoleucine biosynthetic process"/>
    <property type="evidence" value="ECO:0007669"/>
    <property type="project" value="TreeGrafter"/>
</dbReference>
<dbReference type="CDD" id="cd01562">
    <property type="entry name" value="Thr-dehyd"/>
    <property type="match status" value="1"/>
</dbReference>
<name>A0A9D0YWB7_9FIRM</name>
<proteinExistence type="inferred from homology"/>
<evidence type="ECO:0000256" key="4">
    <source>
        <dbReference type="ARBA" id="ARBA00012096"/>
    </source>
</evidence>
<comment type="cofactor">
    <cofactor evidence="2">
        <name>pyridoxal 5'-phosphate</name>
        <dbReference type="ChEBI" id="CHEBI:597326"/>
    </cofactor>
</comment>
<evidence type="ECO:0000259" key="9">
    <source>
        <dbReference type="Pfam" id="PF00291"/>
    </source>
</evidence>
<evidence type="ECO:0000256" key="1">
    <source>
        <dbReference type="ARBA" id="ARBA00001274"/>
    </source>
</evidence>
<dbReference type="InterPro" id="IPR000634">
    <property type="entry name" value="Ser/Thr_deHydtase_PyrdxlP-BS"/>
</dbReference>
<dbReference type="EC" id="4.3.1.19" evidence="4"/>
<dbReference type="GO" id="GO:0030170">
    <property type="term" value="F:pyridoxal phosphate binding"/>
    <property type="evidence" value="ECO:0007669"/>
    <property type="project" value="InterPro"/>
</dbReference>
<evidence type="ECO:0000313" key="11">
    <source>
        <dbReference type="Proteomes" id="UP000886819"/>
    </source>
</evidence>
<protein>
    <recommendedName>
        <fullName evidence="4">threonine ammonia-lyase</fullName>
        <ecNumber evidence="4">4.3.1.19</ecNumber>
    </recommendedName>
    <alternativeName>
        <fullName evidence="8">Threonine deaminase</fullName>
    </alternativeName>
</protein>
<dbReference type="PANTHER" id="PTHR48078">
    <property type="entry name" value="THREONINE DEHYDRATASE, MITOCHONDRIAL-RELATED"/>
    <property type="match status" value="1"/>
</dbReference>
<evidence type="ECO:0000256" key="6">
    <source>
        <dbReference type="ARBA" id="ARBA00023239"/>
    </source>
</evidence>
<comment type="function">
    <text evidence="7">Catalyzes the anaerobic formation of alpha-ketobutyrate and ammonia from threonine in a two-step reaction. The first step involved a dehydration of threonine and a production of enamine intermediates (aminocrotonate), which tautomerizes to its imine form (iminobutyrate). Both intermediates are unstable and short-lived. The second step is the nonenzymatic hydrolysis of the enamine/imine intermediates to form 2-ketobutyrate and free ammonia. In the low water environment of the cell, the second step is accelerated by RidA.</text>
</comment>
<comment type="caution">
    <text evidence="10">The sequence shown here is derived from an EMBL/GenBank/DDBJ whole genome shotgun (WGS) entry which is preliminary data.</text>
</comment>
<evidence type="ECO:0000256" key="8">
    <source>
        <dbReference type="ARBA" id="ARBA00031427"/>
    </source>
</evidence>
<evidence type="ECO:0000256" key="7">
    <source>
        <dbReference type="ARBA" id="ARBA00025527"/>
    </source>
</evidence>
<dbReference type="AlphaFoldDB" id="A0A9D0YWB7"/>
<evidence type="ECO:0000256" key="3">
    <source>
        <dbReference type="ARBA" id="ARBA00010869"/>
    </source>
</evidence>
<dbReference type="SUPFAM" id="SSF53686">
    <property type="entry name" value="Tryptophan synthase beta subunit-like PLP-dependent enzymes"/>
    <property type="match status" value="1"/>
</dbReference>
<dbReference type="Pfam" id="PF00291">
    <property type="entry name" value="PALP"/>
    <property type="match status" value="1"/>
</dbReference>
<sequence>MPLTMDAIRQAQARIAPYALKTPLLRMECLDAALGCQVYVKAECMQRTGSFKLRGAMNRALTLTPEERARGIVAASSGNHGRAISYAARLLGAKATVVMPRQAPEIKIQAIRALGAEVILCETSERFRLAEELCASRGATMVPPFNDETVMAGQGTVGLEIMEACPDMDVIVTPTSGGGLLGGVATAVRALSPRTRVYGAEPAAMPRYGRSLEAGAPVQVPQDTSIADALLAQSPGGLCFSYVQQNAAGVVPVEDAFLLRGMKLLLTEGKLLGEPSACIGMGAALQGVLPVRSEEKVCFVVSGGNAGLSQLHALDAL</sequence>
<accession>A0A9D0YWB7</accession>
<keyword evidence="5" id="KW-0663">Pyridoxal phosphate</keyword>
<dbReference type="Gene3D" id="3.40.50.1100">
    <property type="match status" value="2"/>
</dbReference>
<dbReference type="EMBL" id="DVFI01000042">
    <property type="protein sequence ID" value="HIQ62581.1"/>
    <property type="molecule type" value="Genomic_DNA"/>
</dbReference>
<dbReference type="InterPro" id="IPR001926">
    <property type="entry name" value="TrpB-like_PALP"/>
</dbReference>
<gene>
    <name evidence="10" type="ORF">IAA66_03215</name>
</gene>